<dbReference type="SUPFAM" id="SSF102114">
    <property type="entry name" value="Radical SAM enzymes"/>
    <property type="match status" value="1"/>
</dbReference>
<evidence type="ECO:0000256" key="5">
    <source>
        <dbReference type="ARBA" id="ARBA00023014"/>
    </source>
</evidence>
<proteinExistence type="predicted"/>
<keyword evidence="5" id="KW-0411">Iron-sulfur</keyword>
<organism evidence="7 8">
    <name type="scientific">Fontibacter flavus</name>
    <dbReference type="NCBI Taxonomy" id="654838"/>
    <lineage>
        <taxon>Bacteria</taxon>
        <taxon>Pseudomonadati</taxon>
        <taxon>Bacteroidota</taxon>
        <taxon>Cytophagia</taxon>
        <taxon>Cytophagales</taxon>
        <taxon>Cyclobacteriaceae</taxon>
        <taxon>Fontibacter</taxon>
    </lineage>
</organism>
<dbReference type="InterPro" id="IPR012840">
    <property type="entry name" value="NrdG2"/>
</dbReference>
<dbReference type="Proteomes" id="UP001589797">
    <property type="component" value="Unassembled WGS sequence"/>
</dbReference>
<evidence type="ECO:0000256" key="4">
    <source>
        <dbReference type="ARBA" id="ARBA00023004"/>
    </source>
</evidence>
<evidence type="ECO:0000313" key="7">
    <source>
        <dbReference type="EMBL" id="MFC0263186.1"/>
    </source>
</evidence>
<accession>A0ABV6FTH8</accession>
<feature type="domain" description="Radical SAM core" evidence="6">
    <location>
        <begin position="28"/>
        <end position="238"/>
    </location>
</feature>
<sequence length="238" mass="27404">MNTNKDSILRKSEAAKPIYSITPFTILDYPDKTACILWFAGCNMRCGYCYNPEIVKGKGKLSFEDALGFLRKRINLLDGVVLSGGESTMHQDLPWLADQIHQMSMKVKIDTNGSRPHVLENLIAQKLVDYVALDFKALPRSFERITDSKLFEEFEQSLEMLLDSDIPFEIRTTLHSSLISAEELIEMADFLYQKGYSGNYYLQHFVGEKETINTLPKSFKRHFTETKHSLPIHVIWRN</sequence>
<dbReference type="CDD" id="cd01335">
    <property type="entry name" value="Radical_SAM"/>
    <property type="match status" value="1"/>
</dbReference>
<keyword evidence="3" id="KW-0479">Metal-binding</keyword>
<evidence type="ECO:0000313" key="8">
    <source>
        <dbReference type="Proteomes" id="UP001589797"/>
    </source>
</evidence>
<dbReference type="InterPro" id="IPR050377">
    <property type="entry name" value="Radical_SAM_PqqE_MftC-like"/>
</dbReference>
<dbReference type="Gene3D" id="3.20.20.70">
    <property type="entry name" value="Aldolase class I"/>
    <property type="match status" value="1"/>
</dbReference>
<gene>
    <name evidence="7" type="ORF">ACFFIP_10870</name>
</gene>
<dbReference type="InterPro" id="IPR013785">
    <property type="entry name" value="Aldolase_TIM"/>
</dbReference>
<name>A0ABV6FTH8_9BACT</name>
<reference evidence="7 8" key="1">
    <citation type="submission" date="2024-09" db="EMBL/GenBank/DDBJ databases">
        <authorList>
            <person name="Sun Q."/>
            <person name="Mori K."/>
        </authorList>
    </citation>
    <scope>NUCLEOTIDE SEQUENCE [LARGE SCALE GENOMIC DNA]</scope>
    <source>
        <strain evidence="7 8">CCM 7650</strain>
    </source>
</reference>
<dbReference type="SFLD" id="SFLDS00029">
    <property type="entry name" value="Radical_SAM"/>
    <property type="match status" value="1"/>
</dbReference>
<dbReference type="Pfam" id="PF04055">
    <property type="entry name" value="Radical_SAM"/>
    <property type="match status" value="1"/>
</dbReference>
<dbReference type="NCBIfam" id="TIGR02495">
    <property type="entry name" value="NrdG2"/>
    <property type="match status" value="1"/>
</dbReference>
<dbReference type="InterPro" id="IPR007197">
    <property type="entry name" value="rSAM"/>
</dbReference>
<dbReference type="PANTHER" id="PTHR11228:SF27">
    <property type="entry name" value="GLYCYL-RADICAL ENZYME ACTIVATING ENZYME MJ1227-RELATED"/>
    <property type="match status" value="1"/>
</dbReference>
<dbReference type="SFLD" id="SFLDG01094">
    <property type="entry name" value="Uncharacterised_Radical_SAM_Su"/>
    <property type="match status" value="1"/>
</dbReference>
<dbReference type="RefSeq" id="WP_382387657.1">
    <property type="nucleotide sequence ID" value="NZ_JBHLWI010000029.1"/>
</dbReference>
<evidence type="ECO:0000259" key="6">
    <source>
        <dbReference type="PROSITE" id="PS51918"/>
    </source>
</evidence>
<dbReference type="SFLD" id="SFLDG01067">
    <property type="entry name" value="SPASM/twitch_domain_containing"/>
    <property type="match status" value="1"/>
</dbReference>
<dbReference type="PROSITE" id="PS51918">
    <property type="entry name" value="RADICAL_SAM"/>
    <property type="match status" value="1"/>
</dbReference>
<comment type="caution">
    <text evidence="7">The sequence shown here is derived from an EMBL/GenBank/DDBJ whole genome shotgun (WGS) entry which is preliminary data.</text>
</comment>
<evidence type="ECO:0000256" key="3">
    <source>
        <dbReference type="ARBA" id="ARBA00022723"/>
    </source>
</evidence>
<protein>
    <submittedName>
        <fullName evidence="7">Anaerobic ribonucleoside-triphosphate reductase activating protein</fullName>
    </submittedName>
</protein>
<evidence type="ECO:0000256" key="1">
    <source>
        <dbReference type="ARBA" id="ARBA00001966"/>
    </source>
</evidence>
<dbReference type="EMBL" id="JBHLWI010000029">
    <property type="protein sequence ID" value="MFC0263186.1"/>
    <property type="molecule type" value="Genomic_DNA"/>
</dbReference>
<keyword evidence="2" id="KW-0949">S-adenosyl-L-methionine</keyword>
<comment type="cofactor">
    <cofactor evidence="1">
        <name>[4Fe-4S] cluster</name>
        <dbReference type="ChEBI" id="CHEBI:49883"/>
    </cofactor>
</comment>
<evidence type="ECO:0000256" key="2">
    <source>
        <dbReference type="ARBA" id="ARBA00022691"/>
    </source>
</evidence>
<keyword evidence="8" id="KW-1185">Reference proteome</keyword>
<dbReference type="PANTHER" id="PTHR11228">
    <property type="entry name" value="RADICAL SAM DOMAIN PROTEIN"/>
    <property type="match status" value="1"/>
</dbReference>
<keyword evidence="4" id="KW-0408">Iron</keyword>
<dbReference type="InterPro" id="IPR058240">
    <property type="entry name" value="rSAM_sf"/>
</dbReference>